<dbReference type="Proteomes" id="UP000186323">
    <property type="component" value="Chromosome I"/>
</dbReference>
<accession>A0A1K1LCG6</accession>
<evidence type="ECO:0000313" key="3">
    <source>
        <dbReference type="Proteomes" id="UP000186323"/>
    </source>
</evidence>
<dbReference type="EMBL" id="LT630450">
    <property type="protein sequence ID" value="SFV72392.1"/>
    <property type="molecule type" value="Genomic_DNA"/>
</dbReference>
<organism evidence="2 3">
    <name type="scientific">Desulfovibrio piger</name>
    <dbReference type="NCBI Taxonomy" id="901"/>
    <lineage>
        <taxon>Bacteria</taxon>
        <taxon>Pseudomonadati</taxon>
        <taxon>Thermodesulfobacteriota</taxon>
        <taxon>Desulfovibrionia</taxon>
        <taxon>Desulfovibrionales</taxon>
        <taxon>Desulfovibrionaceae</taxon>
        <taxon>Desulfovibrio</taxon>
    </lineage>
</organism>
<dbReference type="OrthoDB" id="9804695at2"/>
<dbReference type="SUPFAM" id="SSF51735">
    <property type="entry name" value="NAD(P)-binding Rossmann-fold domains"/>
    <property type="match status" value="1"/>
</dbReference>
<dbReference type="PANTHER" id="PTHR33303:SF2">
    <property type="entry name" value="COA-BINDING DOMAIN-CONTAINING PROTEIN"/>
    <property type="match status" value="1"/>
</dbReference>
<dbReference type="Pfam" id="PF13380">
    <property type="entry name" value="CoA_binding_2"/>
    <property type="match status" value="1"/>
</dbReference>
<proteinExistence type="predicted"/>
<keyword evidence="3" id="KW-1185">Reference proteome</keyword>
<dbReference type="AlphaFoldDB" id="A0A1K1LCG6"/>
<gene>
    <name evidence="2" type="ORF">DESPIGER_0504</name>
</gene>
<dbReference type="KEGG" id="dpg:DESPIGER_0504"/>
<evidence type="ECO:0000259" key="1">
    <source>
        <dbReference type="SMART" id="SM00881"/>
    </source>
</evidence>
<feature type="domain" description="CoA-binding" evidence="1">
    <location>
        <begin position="11"/>
        <end position="105"/>
    </location>
</feature>
<dbReference type="PANTHER" id="PTHR33303">
    <property type="entry name" value="CYTOPLASMIC PROTEIN-RELATED"/>
    <property type="match status" value="1"/>
</dbReference>
<name>A0A1K1LCG6_9BACT</name>
<dbReference type="RefSeq" id="WP_072332664.1">
    <property type="nucleotide sequence ID" value="NZ_CALJDE010000069.1"/>
</dbReference>
<dbReference type="InterPro" id="IPR003781">
    <property type="entry name" value="CoA-bd"/>
</dbReference>
<dbReference type="SMART" id="SM00881">
    <property type="entry name" value="CoA_binding"/>
    <property type="match status" value="1"/>
</dbReference>
<dbReference type="InterPro" id="IPR036291">
    <property type="entry name" value="NAD(P)-bd_dom_sf"/>
</dbReference>
<reference evidence="3" key="1">
    <citation type="submission" date="2016-10" db="EMBL/GenBank/DDBJ databases">
        <authorList>
            <person name="Wegmann U."/>
        </authorList>
    </citation>
    <scope>NUCLEOTIDE SEQUENCE [LARGE SCALE GENOMIC DNA]</scope>
</reference>
<sequence>MLSFTAIRDVLQRSRSIAIVGAKDRAGQPVDRVGRYLMDKGYTIFPVHPVRKTVWGLTAYPDLASLPRPVDIIDLFRAPRYCPAHAQEVLALPWKPRCFWMQEGIRSTEARALLEPEHILVVEDLCIMVEHTRLLPSPKQF</sequence>
<protein>
    <submittedName>
        <fullName evidence="2">CoA-binding domain protein</fullName>
    </submittedName>
</protein>
<dbReference type="Gene3D" id="3.40.50.720">
    <property type="entry name" value="NAD(P)-binding Rossmann-like Domain"/>
    <property type="match status" value="1"/>
</dbReference>
<evidence type="ECO:0000313" key="2">
    <source>
        <dbReference type="EMBL" id="SFV72392.1"/>
    </source>
</evidence>